<evidence type="ECO:0000256" key="2">
    <source>
        <dbReference type="ARBA" id="ARBA00022729"/>
    </source>
</evidence>
<dbReference type="Pfam" id="PF23598">
    <property type="entry name" value="LRR_14"/>
    <property type="match status" value="1"/>
</dbReference>
<gene>
    <name evidence="7" type="ORF">SADUNF_Sadunf01G0047200</name>
</gene>
<feature type="chain" id="PRO_5032995991" description="Leucine-rich repeat-containing N-terminal plant-type domain-containing protein" evidence="4">
    <location>
        <begin position="21"/>
        <end position="414"/>
    </location>
</feature>
<dbReference type="EMBL" id="JADGMS010000001">
    <property type="protein sequence ID" value="KAF9689009.1"/>
    <property type="molecule type" value="Genomic_DNA"/>
</dbReference>
<feature type="domain" description="Leucine-rich repeat-containing N-terminal plant-type" evidence="5">
    <location>
        <begin position="21"/>
        <end position="60"/>
    </location>
</feature>
<dbReference type="OrthoDB" id="406235at2759"/>
<evidence type="ECO:0008006" key="9">
    <source>
        <dbReference type="Google" id="ProtNLM"/>
    </source>
</evidence>
<dbReference type="Pfam" id="PF08263">
    <property type="entry name" value="LRRNT_2"/>
    <property type="match status" value="2"/>
</dbReference>
<accession>A0A835TK28</accession>
<dbReference type="AlphaFoldDB" id="A0A835TK28"/>
<dbReference type="SUPFAM" id="SSF52047">
    <property type="entry name" value="RNI-like"/>
    <property type="match status" value="1"/>
</dbReference>
<reference evidence="7 8" key="1">
    <citation type="submission" date="2020-10" db="EMBL/GenBank/DDBJ databases">
        <title>Plant Genome Project.</title>
        <authorList>
            <person name="Zhang R.-G."/>
        </authorList>
    </citation>
    <scope>NUCLEOTIDE SEQUENCE [LARGE SCALE GENOMIC DNA]</scope>
    <source>
        <strain evidence="7">FAFU-HL-1</strain>
        <tissue evidence="7">Leaf</tissue>
    </source>
</reference>
<dbReference type="Proteomes" id="UP000657918">
    <property type="component" value="Unassembled WGS sequence"/>
</dbReference>
<dbReference type="InterPro" id="IPR013210">
    <property type="entry name" value="LRR_N_plant-typ"/>
</dbReference>
<dbReference type="Pfam" id="PF00560">
    <property type="entry name" value="LRR_1"/>
    <property type="match status" value="2"/>
</dbReference>
<protein>
    <recommendedName>
        <fullName evidence="9">Leucine-rich repeat-containing N-terminal plant-type domain-containing protein</fullName>
    </recommendedName>
</protein>
<proteinExistence type="predicted"/>
<keyword evidence="8" id="KW-1185">Reference proteome</keyword>
<dbReference type="Gene3D" id="3.80.10.10">
    <property type="entry name" value="Ribonuclease Inhibitor"/>
    <property type="match status" value="2"/>
</dbReference>
<dbReference type="InterPro" id="IPR001611">
    <property type="entry name" value="Leu-rich_rpt"/>
</dbReference>
<feature type="signal peptide" evidence="4">
    <location>
        <begin position="1"/>
        <end position="20"/>
    </location>
</feature>
<dbReference type="InterPro" id="IPR055414">
    <property type="entry name" value="LRR_R13L4/SHOC2-like"/>
</dbReference>
<dbReference type="FunFam" id="3.80.10.10:FF:000024">
    <property type="entry name" value="Somatic embryogenesis receptor kinase 1"/>
    <property type="match status" value="2"/>
</dbReference>
<sequence>MASRILACLLFAVAIATVDCNLEGDVLNSWKTHLLDPNNVLQSWDPTLVNPCTWFHITCNSNNSITRVDLGNVGLSGPLIPELGLLANLQYLEVFGSNISGTIPTELGNLTKLVSLDLYHNNLSGPIPTSLGNLGSLWFMRLHGNKLTGTIPASVINLITAGRLRILNVSNNLLSGTVHRNNSTGLRVTRVIQDPKAPAICAAFHLLVPFILLTIQSPTNANLEGDALYALRRAVKDPGHVLQSWDPTLTDPCTWFHVTCDGDNRVTRLDLGNAKLSGSLVPELGKLGRLQYLELYMNELMGPIPKELGNLKSLVSLDLYLNNLTGTIPASLSKLSNLKFLRLNGNRLTGRIPRELTKLESLKILDVSNNDLCGTIPTSGSFSKLTEESFLNNSRLEGPELMGFVRYNAAGRCK</sequence>
<keyword evidence="1" id="KW-0433">Leucine-rich repeat</keyword>
<organism evidence="7 8">
    <name type="scientific">Salix dunnii</name>
    <dbReference type="NCBI Taxonomy" id="1413687"/>
    <lineage>
        <taxon>Eukaryota</taxon>
        <taxon>Viridiplantae</taxon>
        <taxon>Streptophyta</taxon>
        <taxon>Embryophyta</taxon>
        <taxon>Tracheophyta</taxon>
        <taxon>Spermatophyta</taxon>
        <taxon>Magnoliopsida</taxon>
        <taxon>eudicotyledons</taxon>
        <taxon>Gunneridae</taxon>
        <taxon>Pentapetalae</taxon>
        <taxon>rosids</taxon>
        <taxon>fabids</taxon>
        <taxon>Malpighiales</taxon>
        <taxon>Salicaceae</taxon>
        <taxon>Saliceae</taxon>
        <taxon>Salix</taxon>
    </lineage>
</organism>
<evidence type="ECO:0000256" key="1">
    <source>
        <dbReference type="ARBA" id="ARBA00022614"/>
    </source>
</evidence>
<feature type="domain" description="Disease resistance R13L4/SHOC-2-like LRR" evidence="6">
    <location>
        <begin position="269"/>
        <end position="368"/>
    </location>
</feature>
<evidence type="ECO:0000256" key="3">
    <source>
        <dbReference type="ARBA" id="ARBA00022737"/>
    </source>
</evidence>
<comment type="caution">
    <text evidence="7">The sequence shown here is derived from an EMBL/GenBank/DDBJ whole genome shotgun (WGS) entry which is preliminary data.</text>
</comment>
<evidence type="ECO:0000259" key="6">
    <source>
        <dbReference type="Pfam" id="PF23598"/>
    </source>
</evidence>
<keyword evidence="2 4" id="KW-0732">Signal</keyword>
<evidence type="ECO:0000313" key="8">
    <source>
        <dbReference type="Proteomes" id="UP000657918"/>
    </source>
</evidence>
<keyword evidence="3" id="KW-0677">Repeat</keyword>
<name>A0A835TK28_9ROSI</name>
<evidence type="ECO:0000256" key="4">
    <source>
        <dbReference type="SAM" id="SignalP"/>
    </source>
</evidence>
<evidence type="ECO:0000259" key="5">
    <source>
        <dbReference type="Pfam" id="PF08263"/>
    </source>
</evidence>
<dbReference type="PANTHER" id="PTHR47988">
    <property type="entry name" value="SOMATIC EMBRYOGENESIS RECEPTOR KINASE 1"/>
    <property type="match status" value="1"/>
</dbReference>
<feature type="domain" description="Leucine-rich repeat-containing N-terminal plant-type" evidence="5">
    <location>
        <begin position="222"/>
        <end position="261"/>
    </location>
</feature>
<evidence type="ECO:0000313" key="7">
    <source>
        <dbReference type="EMBL" id="KAF9689009.1"/>
    </source>
</evidence>
<dbReference type="InterPro" id="IPR032675">
    <property type="entry name" value="LRR_dom_sf"/>
</dbReference>